<dbReference type="InterPro" id="IPR002925">
    <property type="entry name" value="Dienelactn_hydro"/>
</dbReference>
<feature type="domain" description="Dienelactone hydrolase" evidence="1">
    <location>
        <begin position="44"/>
        <end position="267"/>
    </location>
</feature>
<dbReference type="GO" id="GO:0016787">
    <property type="term" value="F:hydrolase activity"/>
    <property type="evidence" value="ECO:0007669"/>
    <property type="project" value="UniProtKB-KW"/>
</dbReference>
<dbReference type="InterPro" id="IPR029058">
    <property type="entry name" value="AB_hydrolase_fold"/>
</dbReference>
<dbReference type="PANTHER" id="PTHR17630">
    <property type="entry name" value="DIENELACTONE HYDROLASE"/>
    <property type="match status" value="1"/>
</dbReference>
<dbReference type="OrthoDB" id="10019231at2759"/>
<dbReference type="SUPFAM" id="SSF53474">
    <property type="entry name" value="alpha/beta-Hydrolases"/>
    <property type="match status" value="1"/>
</dbReference>
<reference evidence="2" key="1">
    <citation type="submission" date="2020-11" db="EMBL/GenBank/DDBJ databases">
        <authorList>
            <consortium name="DOE Joint Genome Institute"/>
            <person name="Ahrendt S."/>
            <person name="Riley R."/>
            <person name="Andreopoulos W."/>
            <person name="Labutti K."/>
            <person name="Pangilinan J."/>
            <person name="Ruiz-Duenas F.J."/>
            <person name="Barrasa J.M."/>
            <person name="Sanchez-Garcia M."/>
            <person name="Camarero S."/>
            <person name="Miyauchi S."/>
            <person name="Serrano A."/>
            <person name="Linde D."/>
            <person name="Babiker R."/>
            <person name="Drula E."/>
            <person name="Ayuso-Fernandez I."/>
            <person name="Pacheco R."/>
            <person name="Padilla G."/>
            <person name="Ferreira P."/>
            <person name="Barriuso J."/>
            <person name="Kellner H."/>
            <person name="Castanera R."/>
            <person name="Alfaro M."/>
            <person name="Ramirez L."/>
            <person name="Pisabarro A.G."/>
            <person name="Kuo A."/>
            <person name="Tritt A."/>
            <person name="Lipzen A."/>
            <person name="He G."/>
            <person name="Yan M."/>
            <person name="Ng V."/>
            <person name="Cullen D."/>
            <person name="Martin F."/>
            <person name="Rosso M.-N."/>
            <person name="Henrissat B."/>
            <person name="Hibbett D."/>
            <person name="Martinez A.T."/>
            <person name="Grigoriev I.V."/>
        </authorList>
    </citation>
    <scope>NUCLEOTIDE SEQUENCE</scope>
    <source>
        <strain evidence="2">CIRM-BRFM 674</strain>
    </source>
</reference>
<accession>A0A9P5YRV4</accession>
<dbReference type="AlphaFoldDB" id="A0A9P5YRV4"/>
<evidence type="ECO:0000259" key="1">
    <source>
        <dbReference type="Pfam" id="PF01738"/>
    </source>
</evidence>
<dbReference type="Pfam" id="PF01738">
    <property type="entry name" value="DLH"/>
    <property type="match status" value="1"/>
</dbReference>
<protein>
    <submittedName>
        <fullName evidence="2">Dienelactone hydrolase endo-1,3,1,4-beta-D-glucanase</fullName>
    </submittedName>
</protein>
<dbReference type="PANTHER" id="PTHR17630:SF44">
    <property type="entry name" value="PROTEIN AIM2"/>
    <property type="match status" value="1"/>
</dbReference>
<evidence type="ECO:0000313" key="3">
    <source>
        <dbReference type="Proteomes" id="UP000807469"/>
    </source>
</evidence>
<dbReference type="Gene3D" id="3.40.50.1820">
    <property type="entry name" value="alpha/beta hydrolase"/>
    <property type="match status" value="1"/>
</dbReference>
<evidence type="ECO:0000313" key="2">
    <source>
        <dbReference type="EMBL" id="KAF9473996.1"/>
    </source>
</evidence>
<dbReference type="Proteomes" id="UP000807469">
    <property type="component" value="Unassembled WGS sequence"/>
</dbReference>
<gene>
    <name evidence="2" type="ORF">BDN70DRAFT_885322</name>
</gene>
<dbReference type="EMBL" id="MU155403">
    <property type="protein sequence ID" value="KAF9473996.1"/>
    <property type="molecule type" value="Genomic_DNA"/>
</dbReference>
<comment type="caution">
    <text evidence="2">The sequence shown here is derived from an EMBL/GenBank/DDBJ whole genome shotgun (WGS) entry which is preliminary data.</text>
</comment>
<organism evidence="2 3">
    <name type="scientific">Pholiota conissans</name>
    <dbReference type="NCBI Taxonomy" id="109636"/>
    <lineage>
        <taxon>Eukaryota</taxon>
        <taxon>Fungi</taxon>
        <taxon>Dikarya</taxon>
        <taxon>Basidiomycota</taxon>
        <taxon>Agaricomycotina</taxon>
        <taxon>Agaricomycetes</taxon>
        <taxon>Agaricomycetidae</taxon>
        <taxon>Agaricales</taxon>
        <taxon>Agaricineae</taxon>
        <taxon>Strophariaceae</taxon>
        <taxon>Pholiota</taxon>
    </lineage>
</organism>
<sequence length="271" mass="30380">MATVCPRCAEGIILSGEPTGSISTEFQGAYFAPAPELGGSSKFTVLLLTDAFGMPVKNCKIMADELAKRLGCDVWIPDYFNGKPLLPADKMSVPARAGVKISIWEWIRFAIFILPQIPVIISNRPSVVNRRLISFMELIRDKKKYEKIGMVGYCFGGSTCVRMGSTNMVNSIIIAHPGKFTLDQVKAIKVPTSWICAEDDMFFPDALRDQSEAEFASRKNKDNFVDYEFKIYKGTAHGFASRPNLELQEIKQAYEEAFEQTVAWFKKTIFL</sequence>
<proteinExistence type="predicted"/>
<keyword evidence="3" id="KW-1185">Reference proteome</keyword>
<name>A0A9P5YRV4_9AGAR</name>
<keyword evidence="2" id="KW-0378">Hydrolase</keyword>